<evidence type="ECO:0000256" key="8">
    <source>
        <dbReference type="ARBA" id="ARBA00022792"/>
    </source>
</evidence>
<evidence type="ECO:0000256" key="25">
    <source>
        <dbReference type="SAM" id="MobiDB-lite"/>
    </source>
</evidence>
<dbReference type="PROSITE" id="PS50920">
    <property type="entry name" value="SOLCAR"/>
    <property type="match status" value="3"/>
</dbReference>
<dbReference type="InterPro" id="IPR000225">
    <property type="entry name" value="Armadillo"/>
</dbReference>
<evidence type="ECO:0000256" key="14">
    <source>
        <dbReference type="ARBA" id="ARBA00036693"/>
    </source>
</evidence>
<evidence type="ECO:0000256" key="7">
    <source>
        <dbReference type="ARBA" id="ARBA00022737"/>
    </source>
</evidence>
<evidence type="ECO:0000256" key="19">
    <source>
        <dbReference type="ARBA" id="ARBA00049234"/>
    </source>
</evidence>
<keyword evidence="4" id="KW-0488">Methylation</keyword>
<keyword evidence="8" id="KW-0999">Mitochondrion inner membrane</keyword>
<comment type="similarity">
    <text evidence="21">Belongs to the ARMC6 family.</text>
</comment>
<dbReference type="FunFam" id="1.25.10.10:FF:000172">
    <property type="entry name" value="Armadillo repeat-containing protein 6"/>
    <property type="match status" value="1"/>
</dbReference>
<comment type="catalytic activity">
    <reaction evidence="20">
        <text>AMP(in) + ADP(out) = AMP(out) + ADP(in)</text>
        <dbReference type="Rhea" id="RHEA:72851"/>
        <dbReference type="ChEBI" id="CHEBI:456215"/>
        <dbReference type="ChEBI" id="CHEBI:456216"/>
    </reaction>
</comment>
<keyword evidence="7" id="KW-0677">Repeat</keyword>
<comment type="catalytic activity">
    <reaction evidence="14">
        <text>3'-dephospho-CoA(in) + ADP(out) = 3'-dephospho-CoA(out) + ADP(in)</text>
        <dbReference type="Rhea" id="RHEA:72843"/>
        <dbReference type="ChEBI" id="CHEBI:57328"/>
        <dbReference type="ChEBI" id="CHEBI:456216"/>
    </reaction>
</comment>
<dbReference type="InterPro" id="IPR018108">
    <property type="entry name" value="MCP_transmembrane"/>
</dbReference>
<evidence type="ECO:0000256" key="17">
    <source>
        <dbReference type="ARBA" id="ARBA00040682"/>
    </source>
</evidence>
<feature type="repeat" description="ARM" evidence="23">
    <location>
        <begin position="292"/>
        <end position="336"/>
    </location>
</feature>
<keyword evidence="11 24" id="KW-0472">Membrane</keyword>
<dbReference type="PANTHER" id="PTHR22895:SF0">
    <property type="entry name" value="ARMADILLO REPEAT-CONTAINING PROTEIN 6"/>
    <property type="match status" value="1"/>
</dbReference>
<comment type="catalytic activity">
    <reaction evidence="12">
        <text>ADP(in) + ATP(out) = ADP(out) + ATP(in)</text>
        <dbReference type="Rhea" id="RHEA:34999"/>
        <dbReference type="ChEBI" id="CHEBI:30616"/>
        <dbReference type="ChEBI" id="CHEBI:456216"/>
    </reaction>
</comment>
<dbReference type="FunFam" id="1.50.40.10:FF:000014">
    <property type="entry name" value="mitochondrial coenzyme A transporter SLC25A42"/>
    <property type="match status" value="1"/>
</dbReference>
<evidence type="ECO:0000256" key="10">
    <source>
        <dbReference type="ARBA" id="ARBA00023128"/>
    </source>
</evidence>
<feature type="repeat" description="Solcar" evidence="24">
    <location>
        <begin position="742"/>
        <end position="830"/>
    </location>
</feature>
<dbReference type="InterPro" id="IPR011989">
    <property type="entry name" value="ARM-like"/>
</dbReference>
<keyword evidence="5" id="KW-0597">Phosphoprotein</keyword>
<evidence type="ECO:0000256" key="18">
    <source>
        <dbReference type="ARBA" id="ARBA00041886"/>
    </source>
</evidence>
<keyword evidence="9" id="KW-1133">Transmembrane helix</keyword>
<proteinExistence type="inferred from homology"/>
<comment type="catalytic activity">
    <reaction evidence="13">
        <text>ADP(out) + CoA(in) = ADP(in) + CoA(out)</text>
        <dbReference type="Rhea" id="RHEA:72839"/>
        <dbReference type="ChEBI" id="CHEBI:57287"/>
        <dbReference type="ChEBI" id="CHEBI:456216"/>
    </reaction>
</comment>
<comment type="function">
    <text evidence="16">Mitochondrial carrier mediating the transport of coenzyme A (CoA) in mitochondria in exchange for intramitochondrial (deoxy)adenine nucleotides and adenosine 3',5'-diphosphate.</text>
</comment>
<dbReference type="Gene3D" id="1.50.40.10">
    <property type="entry name" value="Mitochondrial carrier domain"/>
    <property type="match status" value="1"/>
</dbReference>
<evidence type="ECO:0000256" key="13">
    <source>
        <dbReference type="ARBA" id="ARBA00036145"/>
    </source>
</evidence>
<dbReference type="InterPro" id="IPR016024">
    <property type="entry name" value="ARM-type_fold"/>
</dbReference>
<comment type="caution">
    <text evidence="26">The sequence shown here is derived from an EMBL/GenBank/DDBJ whole genome shotgun (WGS) entry which is preliminary data.</text>
</comment>
<comment type="subcellular location">
    <subcellularLocation>
        <location evidence="1">Mitochondrion inner membrane</location>
        <topology evidence="1">Multi-pass membrane protein</topology>
    </subcellularLocation>
</comment>
<gene>
    <name evidence="26" type="ORF">MONAX_5E035447</name>
</gene>
<comment type="similarity">
    <text evidence="2">Belongs to the mitochondrial carrier (TC 2.A.29) family.</text>
</comment>
<protein>
    <recommendedName>
        <fullName evidence="22">Armadillo repeat-containing protein 6</fullName>
    </recommendedName>
    <alternativeName>
        <fullName evidence="17">Mitochondrial coenzyme A transporter SLC25A42</fullName>
    </alternativeName>
    <alternativeName>
        <fullName evidence="18">Solute carrier family 25 member 42</fullName>
    </alternativeName>
</protein>
<dbReference type="PROSITE" id="PS50176">
    <property type="entry name" value="ARM_REPEAT"/>
    <property type="match status" value="1"/>
</dbReference>
<evidence type="ECO:0000256" key="24">
    <source>
        <dbReference type="PROSITE-ProRule" id="PRU00282"/>
    </source>
</evidence>
<evidence type="ECO:0000256" key="22">
    <source>
        <dbReference type="ARBA" id="ARBA00071252"/>
    </source>
</evidence>
<keyword evidence="10" id="KW-0496">Mitochondrion</keyword>
<feature type="repeat" description="Solcar" evidence="24">
    <location>
        <begin position="647"/>
        <end position="732"/>
    </location>
</feature>
<dbReference type="SUPFAM" id="SSF103506">
    <property type="entry name" value="Mitochondrial carrier"/>
    <property type="match status" value="1"/>
</dbReference>
<dbReference type="SUPFAM" id="SSF48371">
    <property type="entry name" value="ARM repeat"/>
    <property type="match status" value="1"/>
</dbReference>
<dbReference type="PANTHER" id="PTHR22895">
    <property type="entry name" value="ARMADILLO REPEAT-CONTAINING PROTEIN 6"/>
    <property type="match status" value="1"/>
</dbReference>
<dbReference type="InterPro" id="IPR002067">
    <property type="entry name" value="MCP"/>
</dbReference>
<evidence type="ECO:0000256" key="5">
    <source>
        <dbReference type="ARBA" id="ARBA00022553"/>
    </source>
</evidence>
<dbReference type="EMBL" id="CABDUW010000040">
    <property type="protein sequence ID" value="VTJ54675.1"/>
    <property type="molecule type" value="Genomic_DNA"/>
</dbReference>
<sequence>MTSKRITQETFDAAVQENIEEFEMGPEEAVKEAMEQFESQGVDLSNIVKSVPKVSADGPQEPTHDILQALGDLQKSVASSSPEEVSTHLTRFCDQCKQHKACRFLAAQKGAYPIILAAWKLAAAGDQNLLLQALNALSMLTDGQPDLLDAQGLQLLVDTLAQSADEANLTCSGIRCVRHASLKHEQNRQGLVKAGVLPLLTSAIAQHGQHADVVREACWALRIMTFDDDIRVPYSNAHNHAKMIVQENRGLKVLIEAAKGFSDNPSVLSEFCSTLSRLAVRNEFCQEIVDLGGLGILVTLLANCNNHQDLVKQVLSALRAIAGNDDVKDAIVRAGGTESIVAAMTQHLANPQVCEQSCAALCVLALRKPENSQVIMEAGGALAALQAMKAHPQEAGVQKQACMLIRNLVSRSQAFSKPILDLGAEALISQARAAHRDCEDVAKAALRDLGCRVELQELWTGQKALISHRAANRNPACTPPVARTGGARGGAVAAGGGGCGGGDASEQDRVPTVPSRPGMGNGVKEGSVRLREDAEAVLPSTVSSKRDHRQVLSSLLSGALAGALAKTAVAPLDRTKIIFQVSSKRFSAKEAFRLLYFTYLNEGFLSLWRGNSATMVRVVPYAAIQFSAHEEYKRILGHYYGFCGEALPPWPRLLAGALAGTTAASLTYPLDLVRARMAVTPKEMYSNIFHVFIRISREEGLKTLYHGFTPTVLGVIPYAGLSFFTYETLKSLHREYSGRPQPYPFERMVFGACAGLIGQSASYPLDVVRRRMQTAGVTGHPHASILSTLRTIVREEGAVRGLYKGLSMNWLKGPIAVGISFTTFDLMQILLRHLQS</sequence>
<evidence type="ECO:0000256" key="4">
    <source>
        <dbReference type="ARBA" id="ARBA00022481"/>
    </source>
</evidence>
<dbReference type="FunFam" id="1.25.10.10:FF:000228">
    <property type="entry name" value="armadillo repeat-containing protein 6 isoform X1"/>
    <property type="match status" value="1"/>
</dbReference>
<evidence type="ECO:0000256" key="12">
    <source>
        <dbReference type="ARBA" id="ARBA00024537"/>
    </source>
</evidence>
<dbReference type="PRINTS" id="PR00926">
    <property type="entry name" value="MITOCARRIER"/>
</dbReference>
<evidence type="ECO:0000256" key="3">
    <source>
        <dbReference type="ARBA" id="ARBA00022448"/>
    </source>
</evidence>
<comment type="catalytic activity">
    <reaction evidence="15">
        <text>adenosine 3',5'-bisphosphate(in) + ADP(out) = adenosine 3',5'-bisphosphate(out) + ADP(in)</text>
        <dbReference type="Rhea" id="RHEA:72847"/>
        <dbReference type="ChEBI" id="CHEBI:58343"/>
        <dbReference type="ChEBI" id="CHEBI:456216"/>
    </reaction>
</comment>
<evidence type="ECO:0000256" key="20">
    <source>
        <dbReference type="ARBA" id="ARBA00052420"/>
    </source>
</evidence>
<dbReference type="InterPro" id="IPR023395">
    <property type="entry name" value="MCP_dom_sf"/>
</dbReference>
<evidence type="ECO:0000256" key="21">
    <source>
        <dbReference type="ARBA" id="ARBA00060922"/>
    </source>
</evidence>
<keyword evidence="6 24" id="KW-0812">Transmembrane</keyword>
<evidence type="ECO:0000256" key="16">
    <source>
        <dbReference type="ARBA" id="ARBA00037333"/>
    </source>
</evidence>
<accession>A0A5E4AC78</accession>
<dbReference type="SMART" id="SM00185">
    <property type="entry name" value="ARM"/>
    <property type="match status" value="6"/>
</dbReference>
<dbReference type="GO" id="GO:0002244">
    <property type="term" value="P:hematopoietic progenitor cell differentiation"/>
    <property type="evidence" value="ECO:0007669"/>
    <property type="project" value="TreeGrafter"/>
</dbReference>
<keyword evidence="3" id="KW-0813">Transport</keyword>
<evidence type="ECO:0000256" key="11">
    <source>
        <dbReference type="ARBA" id="ARBA00023136"/>
    </source>
</evidence>
<evidence type="ECO:0000313" key="26">
    <source>
        <dbReference type="EMBL" id="VTJ54675.1"/>
    </source>
</evidence>
<evidence type="ECO:0000256" key="23">
    <source>
        <dbReference type="PROSITE-ProRule" id="PRU00259"/>
    </source>
</evidence>
<name>A0A5E4AC78_MARMO</name>
<evidence type="ECO:0000256" key="1">
    <source>
        <dbReference type="ARBA" id="ARBA00004448"/>
    </source>
</evidence>
<dbReference type="Gene3D" id="1.25.10.10">
    <property type="entry name" value="Leucine-rich Repeat Variant"/>
    <property type="match status" value="2"/>
</dbReference>
<feature type="repeat" description="Solcar" evidence="24">
    <location>
        <begin position="549"/>
        <end position="635"/>
    </location>
</feature>
<dbReference type="AlphaFoldDB" id="A0A5E4AC78"/>
<evidence type="ECO:0000256" key="2">
    <source>
        <dbReference type="ARBA" id="ARBA00006375"/>
    </source>
</evidence>
<evidence type="ECO:0000256" key="15">
    <source>
        <dbReference type="ARBA" id="ARBA00036979"/>
    </source>
</evidence>
<comment type="catalytic activity">
    <reaction evidence="19">
        <text>dADP(in) + ADP(out) = dADP(out) + ADP(in)</text>
        <dbReference type="Rhea" id="RHEA:72855"/>
        <dbReference type="ChEBI" id="CHEBI:57667"/>
        <dbReference type="ChEBI" id="CHEBI:456216"/>
    </reaction>
</comment>
<organism evidence="26">
    <name type="scientific">Marmota monax</name>
    <name type="common">Woodchuck</name>
    <dbReference type="NCBI Taxonomy" id="9995"/>
    <lineage>
        <taxon>Eukaryota</taxon>
        <taxon>Metazoa</taxon>
        <taxon>Chordata</taxon>
        <taxon>Craniata</taxon>
        <taxon>Vertebrata</taxon>
        <taxon>Euteleostomi</taxon>
        <taxon>Mammalia</taxon>
        <taxon>Eutheria</taxon>
        <taxon>Euarchontoglires</taxon>
        <taxon>Glires</taxon>
        <taxon>Rodentia</taxon>
        <taxon>Sciuromorpha</taxon>
        <taxon>Sciuridae</taxon>
        <taxon>Xerinae</taxon>
        <taxon>Marmotini</taxon>
        <taxon>Marmota</taxon>
    </lineage>
</organism>
<dbReference type="GO" id="GO:0055085">
    <property type="term" value="P:transmembrane transport"/>
    <property type="evidence" value="ECO:0007669"/>
    <property type="project" value="InterPro"/>
</dbReference>
<evidence type="ECO:0000256" key="6">
    <source>
        <dbReference type="ARBA" id="ARBA00022692"/>
    </source>
</evidence>
<dbReference type="GO" id="GO:0005743">
    <property type="term" value="C:mitochondrial inner membrane"/>
    <property type="evidence" value="ECO:0007669"/>
    <property type="project" value="UniProtKB-SubCell"/>
</dbReference>
<feature type="region of interest" description="Disordered" evidence="25">
    <location>
        <begin position="498"/>
        <end position="524"/>
    </location>
</feature>
<dbReference type="Pfam" id="PF00153">
    <property type="entry name" value="Mito_carr"/>
    <property type="match status" value="3"/>
</dbReference>
<evidence type="ECO:0000256" key="9">
    <source>
        <dbReference type="ARBA" id="ARBA00022989"/>
    </source>
</evidence>
<reference evidence="26" key="1">
    <citation type="submission" date="2019-04" db="EMBL/GenBank/DDBJ databases">
        <authorList>
            <person name="Alioto T."/>
            <person name="Alioto T."/>
        </authorList>
    </citation>
    <scope>NUCLEOTIDE SEQUENCE [LARGE SCALE GENOMIC DNA]</scope>
</reference>